<dbReference type="Pfam" id="PF04233">
    <property type="entry name" value="Phage_Mu_F"/>
    <property type="match status" value="1"/>
</dbReference>
<name>A0A8S5R3Z6_9CAUD</name>
<dbReference type="Gene3D" id="2.170.16.10">
    <property type="entry name" value="Hedgehog/Intein (Hint) domain"/>
    <property type="match status" value="1"/>
</dbReference>
<sequence length="611" mass="68383">MSTSNTVGQKMTDAELAKLEKRIAAIYREAYNDLTDTIRDYFGKFAARDAVEKARMEAGEISEDQYKQWRLAQIGRGRRFEALRDKVAERMTNANVTAVAYVNDATPGIYSLNRNFAAYTIEQVTGDVGFDIWDEQTVKRLISEQPELMPYYPEKRALNRGIDLAYGKKQITASVTSSILQGRSIKGMADDLQSRITTMNRDSAIRTARTAVTGAQNAGRLDSYYAAEKMGIKCRKQWMATLDGRTRHSHAMLDGEIVDNDKKFSNGCRYPGDPQGRPEEIYNCFVGETQIASDGEIVRSYKHEYCGELIEIETSGGVKFACTPNHPILTPSGWVAAALLNNGDDLLVAGFGNGMDSRGNPYIDHVFPRMDALHELLDISFGQRIRTLRVNFHGDAPASEVEIVAQKRLLWSYRNAFYGKSVNKFLLKIANEALMGKRPLMKHFWGVCKSALRFVSCLSEPLSFICGGLRHTVIHGFGAVSNVNTSMVEPTIDDLPTDPIFLREFLNGFSGKVITDNIIRVNRVITKCHVYNLQTTTGHYFVNSSIPQNGEKYNGNFAIAHNCRCTLVSEIEGIDTSGGKRRARNQATGRNELIENMSYAEWAGWKKKNGR</sequence>
<dbReference type="PROSITE" id="PS50817">
    <property type="entry name" value="INTEIN_N_TER"/>
    <property type="match status" value="1"/>
</dbReference>
<evidence type="ECO:0000259" key="1">
    <source>
        <dbReference type="SMART" id="SM00306"/>
    </source>
</evidence>
<dbReference type="SUPFAM" id="SSF51294">
    <property type="entry name" value="Hedgehog/intein (Hint) domain"/>
    <property type="match status" value="1"/>
</dbReference>
<accession>A0A8S5R3Z6</accession>
<dbReference type="NCBIfam" id="TIGR01445">
    <property type="entry name" value="intein_Nterm"/>
    <property type="match status" value="1"/>
</dbReference>
<reference evidence="2" key="1">
    <citation type="journal article" date="2021" name="Proc. Natl. Acad. Sci. U.S.A.">
        <title>A Catalog of Tens of Thousands of Viruses from Human Metagenomes Reveals Hidden Associations with Chronic Diseases.</title>
        <authorList>
            <person name="Tisza M.J."/>
            <person name="Buck C.B."/>
        </authorList>
    </citation>
    <scope>NUCLEOTIDE SEQUENCE</scope>
    <source>
        <strain evidence="2">CtcMb1</strain>
    </source>
</reference>
<dbReference type="InterPro" id="IPR006141">
    <property type="entry name" value="Intein_N"/>
</dbReference>
<feature type="domain" description="Hint" evidence="1">
    <location>
        <begin position="282"/>
        <end position="350"/>
    </location>
</feature>
<dbReference type="SMART" id="SM00306">
    <property type="entry name" value="HintN"/>
    <property type="match status" value="1"/>
</dbReference>
<dbReference type="InterPro" id="IPR006528">
    <property type="entry name" value="Phage_head_morphogenesis_dom"/>
</dbReference>
<dbReference type="InterPro" id="IPR003587">
    <property type="entry name" value="Hint_dom_N"/>
</dbReference>
<dbReference type="InterPro" id="IPR036844">
    <property type="entry name" value="Hint_dom_sf"/>
</dbReference>
<dbReference type="EMBL" id="BK015811">
    <property type="protein sequence ID" value="DAE26191.1"/>
    <property type="molecule type" value="Genomic_DNA"/>
</dbReference>
<dbReference type="GO" id="GO:0016539">
    <property type="term" value="P:intein-mediated protein splicing"/>
    <property type="evidence" value="ECO:0007669"/>
    <property type="project" value="InterPro"/>
</dbReference>
<dbReference type="PROSITE" id="PS50818">
    <property type="entry name" value="INTEIN_C_TER"/>
    <property type="match status" value="1"/>
</dbReference>
<evidence type="ECO:0000313" key="2">
    <source>
        <dbReference type="EMBL" id="DAE26191.1"/>
    </source>
</evidence>
<dbReference type="InterPro" id="IPR030934">
    <property type="entry name" value="Intein_C"/>
</dbReference>
<organism evidence="2">
    <name type="scientific">Siphoviridae sp. ctcMb1</name>
    <dbReference type="NCBI Taxonomy" id="2827276"/>
    <lineage>
        <taxon>Viruses</taxon>
        <taxon>Duplodnaviria</taxon>
        <taxon>Heunggongvirae</taxon>
        <taxon>Uroviricota</taxon>
        <taxon>Caudoviricetes</taxon>
    </lineage>
</organism>
<protein>
    <submittedName>
        <fullName evidence="2">Minor capsid protein</fullName>
    </submittedName>
</protein>
<proteinExistence type="predicted"/>
<dbReference type="CDD" id="cd00081">
    <property type="entry name" value="Hint"/>
    <property type="match status" value="1"/>
</dbReference>